<proteinExistence type="predicted"/>
<keyword evidence="2" id="KW-1185">Reference proteome</keyword>
<dbReference type="EMBL" id="JBHTBJ010000058">
    <property type="protein sequence ID" value="MFC7279714.1"/>
    <property type="molecule type" value="Genomic_DNA"/>
</dbReference>
<dbReference type="RefSeq" id="WP_378977302.1">
    <property type="nucleotide sequence ID" value="NZ_JBHTBJ010000058.1"/>
</dbReference>
<evidence type="ECO:0000313" key="1">
    <source>
        <dbReference type="EMBL" id="MFC7279714.1"/>
    </source>
</evidence>
<protein>
    <submittedName>
        <fullName evidence="1">Uncharacterized protein</fullName>
    </submittedName>
</protein>
<organism evidence="1 2">
    <name type="scientific">Paractinoplanes rhizophilus</name>
    <dbReference type="NCBI Taxonomy" id="1416877"/>
    <lineage>
        <taxon>Bacteria</taxon>
        <taxon>Bacillati</taxon>
        <taxon>Actinomycetota</taxon>
        <taxon>Actinomycetes</taxon>
        <taxon>Micromonosporales</taxon>
        <taxon>Micromonosporaceae</taxon>
        <taxon>Paractinoplanes</taxon>
    </lineage>
</organism>
<gene>
    <name evidence="1" type="ORF">ACFQS1_37635</name>
</gene>
<evidence type="ECO:0000313" key="2">
    <source>
        <dbReference type="Proteomes" id="UP001596548"/>
    </source>
</evidence>
<sequence length="59" mass="6430">MGSSLSDTFEFIDVEYATSLQNETPDKPSMVQMCTWLKVSRSGYYDAATTAVGGTPSRT</sequence>
<reference evidence="2" key="1">
    <citation type="journal article" date="2019" name="Int. J. Syst. Evol. Microbiol.">
        <title>The Global Catalogue of Microorganisms (GCM) 10K type strain sequencing project: providing services to taxonomists for standard genome sequencing and annotation.</title>
        <authorList>
            <consortium name="The Broad Institute Genomics Platform"/>
            <consortium name="The Broad Institute Genome Sequencing Center for Infectious Disease"/>
            <person name="Wu L."/>
            <person name="Ma J."/>
        </authorList>
    </citation>
    <scope>NUCLEOTIDE SEQUENCE [LARGE SCALE GENOMIC DNA]</scope>
    <source>
        <strain evidence="2">XZYJT-10</strain>
    </source>
</reference>
<comment type="caution">
    <text evidence="1">The sequence shown here is derived from an EMBL/GenBank/DDBJ whole genome shotgun (WGS) entry which is preliminary data.</text>
</comment>
<accession>A0ABW2I4H9</accession>
<name>A0ABW2I4H9_9ACTN</name>
<dbReference type="Proteomes" id="UP001596548">
    <property type="component" value="Unassembled WGS sequence"/>
</dbReference>